<evidence type="ECO:0000256" key="2">
    <source>
        <dbReference type="ARBA" id="ARBA00023027"/>
    </source>
</evidence>
<evidence type="ECO:0000259" key="3">
    <source>
        <dbReference type="Pfam" id="PF02826"/>
    </source>
</evidence>
<dbReference type="Pfam" id="PF02826">
    <property type="entry name" value="2-Hacid_dh_C"/>
    <property type="match status" value="1"/>
</dbReference>
<gene>
    <name evidence="4" type="ORF">SAMN04488526_2967</name>
</gene>
<keyword evidence="5" id="KW-1185">Reference proteome</keyword>
<evidence type="ECO:0000313" key="5">
    <source>
        <dbReference type="Proteomes" id="UP000199283"/>
    </source>
</evidence>
<keyword evidence="4" id="KW-0670">Pyruvate</keyword>
<name>A0A1H7R857_9RHOB</name>
<dbReference type="EMBL" id="FNZQ01000006">
    <property type="protein sequence ID" value="SEL56094.1"/>
    <property type="molecule type" value="Genomic_DNA"/>
</dbReference>
<dbReference type="InterPro" id="IPR006140">
    <property type="entry name" value="D-isomer_DH_NAD-bd"/>
</dbReference>
<dbReference type="InterPro" id="IPR029753">
    <property type="entry name" value="D-isomer_DH_CS"/>
</dbReference>
<organism evidence="4 5">
    <name type="scientific">Jannaschia helgolandensis</name>
    <dbReference type="NCBI Taxonomy" id="188906"/>
    <lineage>
        <taxon>Bacteria</taxon>
        <taxon>Pseudomonadati</taxon>
        <taxon>Pseudomonadota</taxon>
        <taxon>Alphaproteobacteria</taxon>
        <taxon>Rhodobacterales</taxon>
        <taxon>Roseobacteraceae</taxon>
        <taxon>Jannaschia</taxon>
    </lineage>
</organism>
<reference evidence="4 5" key="1">
    <citation type="submission" date="2016-10" db="EMBL/GenBank/DDBJ databases">
        <authorList>
            <person name="de Groot N.N."/>
        </authorList>
    </citation>
    <scope>NUCLEOTIDE SEQUENCE [LARGE SCALE GENOMIC DNA]</scope>
    <source>
        <strain evidence="4 5">DSM 14858</strain>
    </source>
</reference>
<dbReference type="GO" id="GO:0016616">
    <property type="term" value="F:oxidoreductase activity, acting on the CH-OH group of donors, NAD or NADP as acceptor"/>
    <property type="evidence" value="ECO:0007669"/>
    <property type="project" value="UniProtKB-ARBA"/>
</dbReference>
<dbReference type="GO" id="GO:0051287">
    <property type="term" value="F:NAD binding"/>
    <property type="evidence" value="ECO:0007669"/>
    <property type="project" value="InterPro"/>
</dbReference>
<keyword evidence="1" id="KW-0560">Oxidoreductase</keyword>
<feature type="domain" description="D-isomer specific 2-hydroxyacid dehydrogenase NAD-binding" evidence="3">
    <location>
        <begin position="135"/>
        <end position="276"/>
    </location>
</feature>
<dbReference type="PANTHER" id="PTHR43333">
    <property type="entry name" value="2-HACID_DH_C DOMAIN-CONTAINING PROTEIN"/>
    <property type="match status" value="1"/>
</dbReference>
<dbReference type="AlphaFoldDB" id="A0A1H7R857"/>
<dbReference type="CDD" id="cd12164">
    <property type="entry name" value="GDH_like_2"/>
    <property type="match status" value="1"/>
</dbReference>
<dbReference type="SUPFAM" id="SSF51735">
    <property type="entry name" value="NAD(P)-binding Rossmann-fold domains"/>
    <property type="match status" value="1"/>
</dbReference>
<dbReference type="RefSeq" id="WP_092764113.1">
    <property type="nucleotide sequence ID" value="NZ_FNZQ01000006.1"/>
</dbReference>
<keyword evidence="2" id="KW-0520">NAD</keyword>
<dbReference type="PANTHER" id="PTHR43333:SF1">
    <property type="entry name" value="D-ISOMER SPECIFIC 2-HYDROXYACID DEHYDROGENASE NAD-BINDING DOMAIN-CONTAINING PROTEIN"/>
    <property type="match status" value="1"/>
</dbReference>
<dbReference type="STRING" id="188906.SAMN04488526_2967"/>
<evidence type="ECO:0000313" key="4">
    <source>
        <dbReference type="EMBL" id="SEL56094.1"/>
    </source>
</evidence>
<dbReference type="Gene3D" id="3.40.50.720">
    <property type="entry name" value="NAD(P)-binding Rossmann-like Domain"/>
    <property type="match status" value="2"/>
</dbReference>
<protein>
    <submittedName>
        <fullName evidence="4">Glyoxylate/hydroxypyruvate reductase A</fullName>
    </submittedName>
</protein>
<dbReference type="PROSITE" id="PS00671">
    <property type="entry name" value="D_2_HYDROXYACID_DH_3"/>
    <property type="match status" value="1"/>
</dbReference>
<proteinExistence type="predicted"/>
<dbReference type="OrthoDB" id="9787219at2"/>
<sequence>MTRVLFAARPDRWEEYRGVLPTALAEAGVTAEIVQLSDRPDPASIDWIVYAPNSDLQNFAPYTKLKGVLNLWAGVEDVEGNRSLIAPLCRMVDNGLTRGMVEWVTGHVLRHHLGIDAHLVRPMIGWDTKSPPLAADRPIAMLGMGELGTACASALVGLGFPVTGWSRSPKTVAGVRSVTGRDGLKDVLSGAEIVVLLTPHTRSTENLMNAETLAWMRPGAVLLNPGRGALVDDGALLQALDGPLGHATLDTFRIEPLPDDHPFRIHPRVTVTPHIASTTRPATAARVVAENIRRGEAGMPLLHVVDRSEALQ</sequence>
<dbReference type="Proteomes" id="UP000199283">
    <property type="component" value="Unassembled WGS sequence"/>
</dbReference>
<evidence type="ECO:0000256" key="1">
    <source>
        <dbReference type="ARBA" id="ARBA00023002"/>
    </source>
</evidence>
<accession>A0A1H7R857</accession>
<dbReference type="InterPro" id="IPR036291">
    <property type="entry name" value="NAD(P)-bd_dom_sf"/>
</dbReference>